<dbReference type="RefSeq" id="WP_187431253.1">
    <property type="nucleotide sequence ID" value="NZ_CP143423.1"/>
</dbReference>
<name>A0ABZ2BWJ7_9RHOB</name>
<feature type="signal peptide" evidence="1">
    <location>
        <begin position="1"/>
        <end position="21"/>
    </location>
</feature>
<dbReference type="PROSITE" id="PS51257">
    <property type="entry name" value="PROKAR_LIPOPROTEIN"/>
    <property type="match status" value="1"/>
</dbReference>
<evidence type="ECO:0000313" key="2">
    <source>
        <dbReference type="EMBL" id="WVX49691.1"/>
    </source>
</evidence>
<reference evidence="3" key="2">
    <citation type="submission" date="2024-01" db="EMBL/GenBank/DDBJ databases">
        <title>Roseobacter fucihabitans sp. nov., isolated from the brown alga Fucus spiralis.</title>
        <authorList>
            <person name="Hahnke S."/>
            <person name="Berger M."/>
            <person name="Schlingloff A."/>
            <person name="Athale I."/>
            <person name="Neumann-Schaal M."/>
            <person name="Adenaya A."/>
            <person name="Poehlein A."/>
            <person name="Daniel R."/>
            <person name="Pertersen J."/>
            <person name="Brinkhoff T."/>
        </authorList>
    </citation>
    <scope>NUCLEOTIDE SEQUENCE [LARGE SCALE GENOMIC DNA]</scope>
    <source>
        <strain evidence="3">B14</strain>
    </source>
</reference>
<evidence type="ECO:0008006" key="4">
    <source>
        <dbReference type="Google" id="ProtNLM"/>
    </source>
</evidence>
<organism evidence="2 3">
    <name type="scientific">Roseobacter fucihabitans</name>
    <dbReference type="NCBI Taxonomy" id="1537242"/>
    <lineage>
        <taxon>Bacteria</taxon>
        <taxon>Pseudomonadati</taxon>
        <taxon>Pseudomonadota</taxon>
        <taxon>Alphaproteobacteria</taxon>
        <taxon>Rhodobacterales</taxon>
        <taxon>Roseobacteraceae</taxon>
        <taxon>Roseobacter</taxon>
    </lineage>
</organism>
<dbReference type="EMBL" id="CP143423">
    <property type="protein sequence ID" value="WVX49691.1"/>
    <property type="molecule type" value="Genomic_DNA"/>
</dbReference>
<reference evidence="2 3" key="1">
    <citation type="submission" date="2015-07" db="EMBL/GenBank/DDBJ databases">
        <authorList>
            <person name="Voget S."/>
            <person name="Dogs M."/>
            <person name="Brinkhoff T.H."/>
            <person name="Daniel R."/>
        </authorList>
    </citation>
    <scope>NUCLEOTIDE SEQUENCE [LARGE SCALE GENOMIC DNA]</scope>
    <source>
        <strain evidence="2 3">B14</strain>
    </source>
</reference>
<protein>
    <recommendedName>
        <fullName evidence="4">Adenylosuccinate lyase</fullName>
    </recommendedName>
</protein>
<proteinExistence type="predicted"/>
<keyword evidence="3" id="KW-1185">Reference proteome</keyword>
<gene>
    <name evidence="2" type="ORF">ROLI_027860</name>
</gene>
<evidence type="ECO:0000313" key="3">
    <source>
        <dbReference type="Proteomes" id="UP001318682"/>
    </source>
</evidence>
<accession>A0ABZ2BWJ7</accession>
<evidence type="ECO:0000256" key="1">
    <source>
        <dbReference type="SAM" id="SignalP"/>
    </source>
</evidence>
<dbReference type="Proteomes" id="UP001318682">
    <property type="component" value="Chromosome"/>
</dbReference>
<sequence>MTIKTLAAAVALTLTPVLAFAGGCNYGKEKVTMSCAAGTSYDAASGTCVTGVTS</sequence>
<feature type="chain" id="PRO_5046960549" description="Adenylosuccinate lyase" evidence="1">
    <location>
        <begin position="22"/>
        <end position="54"/>
    </location>
</feature>
<keyword evidence="1" id="KW-0732">Signal</keyword>